<evidence type="ECO:0000256" key="8">
    <source>
        <dbReference type="ARBA" id="ARBA00022977"/>
    </source>
</evidence>
<dbReference type="InterPro" id="IPR004114">
    <property type="entry name" value="THUMP_dom"/>
</dbReference>
<dbReference type="Pfam" id="PF22025">
    <property type="entry name" value="ThiI_fer"/>
    <property type="match status" value="1"/>
</dbReference>
<reference evidence="11" key="1">
    <citation type="submission" date="2020-07" db="EMBL/GenBank/DDBJ databases">
        <title>Methanobacterium. sp. MethCan genome.</title>
        <authorList>
            <person name="Postec A."/>
            <person name="Quemeneur M."/>
        </authorList>
    </citation>
    <scope>NUCLEOTIDE SEQUENCE</scope>
    <source>
        <strain evidence="11">MethCAN</strain>
    </source>
</reference>
<dbReference type="SUPFAM" id="SSF143437">
    <property type="entry name" value="THUMP domain-like"/>
    <property type="match status" value="1"/>
</dbReference>
<keyword evidence="12" id="KW-1185">Reference proteome</keyword>
<dbReference type="GO" id="GO:0004810">
    <property type="term" value="F:CCA tRNA nucleotidyltransferase activity"/>
    <property type="evidence" value="ECO:0007669"/>
    <property type="project" value="InterPro"/>
</dbReference>
<comment type="subcellular location">
    <subcellularLocation>
        <location evidence="1 9">Cytoplasm</location>
    </subcellularLocation>
</comment>
<dbReference type="Gene3D" id="3.40.50.620">
    <property type="entry name" value="HUPs"/>
    <property type="match status" value="1"/>
</dbReference>
<keyword evidence="2 9" id="KW-0963">Cytoplasm</keyword>
<dbReference type="Proteomes" id="UP000681041">
    <property type="component" value="Chromosome"/>
</dbReference>
<evidence type="ECO:0000256" key="6">
    <source>
        <dbReference type="ARBA" id="ARBA00022840"/>
    </source>
</evidence>
<name>A0A8T8KA04_9EURY</name>
<dbReference type="GO" id="GO:0009229">
    <property type="term" value="P:thiamine diphosphate biosynthetic process"/>
    <property type="evidence" value="ECO:0007669"/>
    <property type="project" value="UniProtKB-UniRule"/>
</dbReference>
<dbReference type="InterPro" id="IPR050102">
    <property type="entry name" value="tRNA_sulfurtransferase_ThiI"/>
</dbReference>
<dbReference type="AlphaFoldDB" id="A0A8T8KA04"/>
<keyword evidence="8 9" id="KW-0784">Thiamine biosynthesis</keyword>
<dbReference type="SUPFAM" id="SSF52402">
    <property type="entry name" value="Adenine nucleotide alpha hydrolases-like"/>
    <property type="match status" value="1"/>
</dbReference>
<comment type="function">
    <text evidence="9">Catalyzes the ATP-dependent transfer of a sulfur to tRNA to produce 4-thiouridine in position 8 of tRNAs, which functions as a near-UV photosensor. Also catalyzes the transfer of sulfur to the sulfur carrier protein ThiS, forming ThiS-thiocarboxylate. This is a step in the synthesis of thiazole, in the thiamine biosynthesis pathway. The sulfur is donated as persulfide by IscS.</text>
</comment>
<proteinExistence type="inferred from homology"/>
<feature type="domain" description="THUMP" evidence="10">
    <location>
        <begin position="57"/>
        <end position="165"/>
    </location>
</feature>
<evidence type="ECO:0000256" key="5">
    <source>
        <dbReference type="ARBA" id="ARBA00022741"/>
    </source>
</evidence>
<comment type="catalytic activity">
    <reaction evidence="9">
        <text>[ThiS sulfur-carrier protein]-C-terminal Gly-Gly-AMP + S-sulfanyl-L-cysteinyl-[cysteine desulfurase] + AH2 = [ThiS sulfur-carrier protein]-C-terminal-Gly-aminoethanethioate + L-cysteinyl-[cysteine desulfurase] + A + AMP + 2 H(+)</text>
        <dbReference type="Rhea" id="RHEA:43340"/>
        <dbReference type="Rhea" id="RHEA-COMP:12157"/>
        <dbReference type="Rhea" id="RHEA-COMP:12158"/>
        <dbReference type="Rhea" id="RHEA-COMP:12910"/>
        <dbReference type="Rhea" id="RHEA-COMP:19908"/>
        <dbReference type="ChEBI" id="CHEBI:13193"/>
        <dbReference type="ChEBI" id="CHEBI:15378"/>
        <dbReference type="ChEBI" id="CHEBI:17499"/>
        <dbReference type="ChEBI" id="CHEBI:29950"/>
        <dbReference type="ChEBI" id="CHEBI:61963"/>
        <dbReference type="ChEBI" id="CHEBI:90618"/>
        <dbReference type="ChEBI" id="CHEBI:232372"/>
        <dbReference type="ChEBI" id="CHEBI:456215"/>
    </reaction>
</comment>
<evidence type="ECO:0000313" key="11">
    <source>
        <dbReference type="EMBL" id="QUH23670.1"/>
    </source>
</evidence>
<evidence type="ECO:0000256" key="1">
    <source>
        <dbReference type="ARBA" id="ARBA00004496"/>
    </source>
</evidence>
<dbReference type="GO" id="GO:0009228">
    <property type="term" value="P:thiamine biosynthetic process"/>
    <property type="evidence" value="ECO:0007669"/>
    <property type="project" value="UniProtKB-KW"/>
</dbReference>
<dbReference type="OrthoDB" id="372227at2157"/>
<dbReference type="NCBIfam" id="TIGR00342">
    <property type="entry name" value="tRNA uracil 4-sulfurtransferase ThiI"/>
    <property type="match status" value="1"/>
</dbReference>
<dbReference type="PANTHER" id="PTHR43209">
    <property type="entry name" value="TRNA SULFURTRANSFERASE"/>
    <property type="match status" value="1"/>
</dbReference>
<dbReference type="Gene3D" id="3.30.2130.30">
    <property type="match status" value="1"/>
</dbReference>
<evidence type="ECO:0000259" key="10">
    <source>
        <dbReference type="PROSITE" id="PS51165"/>
    </source>
</evidence>
<evidence type="ECO:0000313" key="12">
    <source>
        <dbReference type="Proteomes" id="UP000681041"/>
    </source>
</evidence>
<dbReference type="SMART" id="SM00981">
    <property type="entry name" value="THUMP"/>
    <property type="match status" value="1"/>
</dbReference>
<dbReference type="InterPro" id="IPR054173">
    <property type="entry name" value="ThiI_fer"/>
</dbReference>
<keyword evidence="3 9" id="KW-0820">tRNA-binding</keyword>
<feature type="binding site" evidence="9">
    <location>
        <position position="289"/>
    </location>
    <ligand>
        <name>ATP</name>
        <dbReference type="ChEBI" id="CHEBI:30616"/>
    </ligand>
</feature>
<gene>
    <name evidence="9 11" type="primary">thiI</name>
    <name evidence="11" type="ORF">HYG87_07795</name>
</gene>
<feature type="binding site" evidence="9">
    <location>
        <position position="267"/>
    </location>
    <ligand>
        <name>ATP</name>
        <dbReference type="ChEBI" id="CHEBI:30616"/>
    </ligand>
</feature>
<keyword evidence="5 9" id="KW-0547">Nucleotide-binding</keyword>
<dbReference type="InterPro" id="IPR049961">
    <property type="entry name" value="ThiI_N"/>
</dbReference>
<dbReference type="InterPro" id="IPR003720">
    <property type="entry name" value="tRNA_STrfase"/>
</dbReference>
<feature type="binding site" evidence="9">
    <location>
        <begin position="208"/>
        <end position="209"/>
    </location>
    <ligand>
        <name>ATP</name>
        <dbReference type="ChEBI" id="CHEBI:30616"/>
    </ligand>
</feature>
<comment type="catalytic activity">
    <reaction evidence="9">
        <text>[ThiI sulfur-carrier protein]-S-sulfanyl-L-cysteine + a uridine in tRNA + 2 reduced [2Fe-2S]-[ferredoxin] + ATP + H(+) = [ThiI sulfur-carrier protein]-L-cysteine + a 4-thiouridine in tRNA + 2 oxidized [2Fe-2S]-[ferredoxin] + AMP + diphosphate</text>
        <dbReference type="Rhea" id="RHEA:24176"/>
        <dbReference type="Rhea" id="RHEA-COMP:10000"/>
        <dbReference type="Rhea" id="RHEA-COMP:10001"/>
        <dbReference type="Rhea" id="RHEA-COMP:13337"/>
        <dbReference type="Rhea" id="RHEA-COMP:13338"/>
        <dbReference type="Rhea" id="RHEA-COMP:13339"/>
        <dbReference type="Rhea" id="RHEA-COMP:13340"/>
        <dbReference type="ChEBI" id="CHEBI:15378"/>
        <dbReference type="ChEBI" id="CHEBI:29950"/>
        <dbReference type="ChEBI" id="CHEBI:30616"/>
        <dbReference type="ChEBI" id="CHEBI:33019"/>
        <dbReference type="ChEBI" id="CHEBI:33737"/>
        <dbReference type="ChEBI" id="CHEBI:33738"/>
        <dbReference type="ChEBI" id="CHEBI:61963"/>
        <dbReference type="ChEBI" id="CHEBI:65315"/>
        <dbReference type="ChEBI" id="CHEBI:136798"/>
        <dbReference type="ChEBI" id="CHEBI:456215"/>
        <dbReference type="EC" id="2.8.1.4"/>
    </reaction>
</comment>
<sequence>MMVKYDLIIARYGEVGLKSPKVRSRFEKKLLSNIRSAFDCEVKVSQGRIFINPSNFKEALQGLGKIFGIVSFSPAIGLKTDRDEITSKLEGYVDELEAEGAISSKTSFAIRCRRVGEHEFTSQELAGYAGSLVIKKTNSPVDLTNPELEIFLEVRDNETFIYHQKISGPGGLPVGTQGKLVALLSGGIDSPVATYLMMKRGCQIIALNFNNDPFTSQVSLEKVQKIVEKLREYSPGVKLDLKVVEYGEYLQNCKAKAPERMTCVLCKTGMYRIAEMVASREGAMGIVDGSSMGQVASQTLPNLMVTRHAVKIPILSPLIGMDKVEIENMAKEIGTYDISIIPDGGCTAVPRYPETNADLERVLDAQESMDMDGELKNALKSLKKKL</sequence>
<dbReference type="HAMAP" id="MF_00021">
    <property type="entry name" value="ThiI"/>
    <property type="match status" value="1"/>
</dbReference>
<protein>
    <recommendedName>
        <fullName evidence="9">Probable tRNA sulfurtransferase</fullName>
        <ecNumber evidence="9">2.8.1.4</ecNumber>
    </recommendedName>
    <alternativeName>
        <fullName evidence="9">Sulfur carrier protein ThiS sulfurtransferase</fullName>
    </alternativeName>
    <alternativeName>
        <fullName evidence="9">Thiamine biosynthesis protein ThiI</fullName>
    </alternativeName>
    <alternativeName>
        <fullName evidence="9">tRNA 4-thiouridine synthase</fullName>
    </alternativeName>
</protein>
<accession>A0A8T8KA04</accession>
<dbReference type="PANTHER" id="PTHR43209:SF1">
    <property type="entry name" value="TRNA SULFURTRANSFERASE"/>
    <property type="match status" value="1"/>
</dbReference>
<dbReference type="GO" id="GO:0000049">
    <property type="term" value="F:tRNA binding"/>
    <property type="evidence" value="ECO:0007669"/>
    <property type="project" value="UniProtKB-UniRule"/>
</dbReference>
<keyword evidence="4 9" id="KW-0808">Transferase</keyword>
<dbReference type="InterPro" id="IPR014729">
    <property type="entry name" value="Rossmann-like_a/b/a_fold"/>
</dbReference>
<evidence type="ECO:0000256" key="3">
    <source>
        <dbReference type="ARBA" id="ARBA00022555"/>
    </source>
</evidence>
<dbReference type="CDD" id="cd01712">
    <property type="entry name" value="PPase_ThiI"/>
    <property type="match status" value="1"/>
</dbReference>
<dbReference type="InterPro" id="IPR049962">
    <property type="entry name" value="THUMP_ThiI"/>
</dbReference>
<feature type="binding site" evidence="9">
    <location>
        <begin position="183"/>
        <end position="184"/>
    </location>
    <ligand>
        <name>ATP</name>
        <dbReference type="ChEBI" id="CHEBI:30616"/>
    </ligand>
</feature>
<dbReference type="KEGG" id="meme:HYG87_07795"/>
<dbReference type="GO" id="GO:0005829">
    <property type="term" value="C:cytosol"/>
    <property type="evidence" value="ECO:0007669"/>
    <property type="project" value="TreeGrafter"/>
</dbReference>
<dbReference type="RefSeq" id="WP_211532626.1">
    <property type="nucleotide sequence ID" value="NZ_CP058560.1"/>
</dbReference>
<dbReference type="GeneID" id="64820658"/>
<dbReference type="EC" id="2.8.1.4" evidence="9"/>
<dbReference type="Pfam" id="PF02568">
    <property type="entry name" value="ThiI"/>
    <property type="match status" value="1"/>
</dbReference>
<dbReference type="PROSITE" id="PS51165">
    <property type="entry name" value="THUMP"/>
    <property type="match status" value="1"/>
</dbReference>
<comment type="similarity">
    <text evidence="9">Belongs to the ThiI family.</text>
</comment>
<evidence type="ECO:0000256" key="9">
    <source>
        <dbReference type="HAMAP-Rule" id="MF_00021"/>
    </source>
</evidence>
<keyword evidence="6 9" id="KW-0067">ATP-binding</keyword>
<dbReference type="Pfam" id="PF02926">
    <property type="entry name" value="THUMP"/>
    <property type="match status" value="1"/>
</dbReference>
<comment type="pathway">
    <text evidence="9">Cofactor biosynthesis; thiamine diphosphate biosynthesis.</text>
</comment>
<dbReference type="GO" id="GO:0005524">
    <property type="term" value="F:ATP binding"/>
    <property type="evidence" value="ECO:0007669"/>
    <property type="project" value="UniProtKB-UniRule"/>
</dbReference>
<dbReference type="GO" id="GO:0052837">
    <property type="term" value="P:thiazole biosynthetic process"/>
    <property type="evidence" value="ECO:0007669"/>
    <property type="project" value="TreeGrafter"/>
</dbReference>
<dbReference type="CDD" id="cd11716">
    <property type="entry name" value="THUMP_ThiI"/>
    <property type="match status" value="1"/>
</dbReference>
<dbReference type="EMBL" id="CP058560">
    <property type="protein sequence ID" value="QUH23670.1"/>
    <property type="molecule type" value="Genomic_DNA"/>
</dbReference>
<evidence type="ECO:0000256" key="7">
    <source>
        <dbReference type="ARBA" id="ARBA00022884"/>
    </source>
</evidence>
<dbReference type="FunFam" id="3.40.50.620:FF:000053">
    <property type="entry name" value="Probable tRNA sulfurtransferase"/>
    <property type="match status" value="1"/>
</dbReference>
<keyword evidence="7 9" id="KW-0694">RNA-binding</keyword>
<feature type="binding site" evidence="9">
    <location>
        <position position="298"/>
    </location>
    <ligand>
        <name>ATP</name>
        <dbReference type="ChEBI" id="CHEBI:30616"/>
    </ligand>
</feature>
<evidence type="ECO:0000256" key="4">
    <source>
        <dbReference type="ARBA" id="ARBA00022679"/>
    </source>
</evidence>
<dbReference type="GO" id="GO:0002937">
    <property type="term" value="P:tRNA 4-thiouridine biosynthesis"/>
    <property type="evidence" value="ECO:0007669"/>
    <property type="project" value="TreeGrafter"/>
</dbReference>
<dbReference type="GO" id="GO:0140741">
    <property type="term" value="F:tRNA-uracil-4 sulfurtransferase activity"/>
    <property type="evidence" value="ECO:0007669"/>
    <property type="project" value="UniProtKB-EC"/>
</dbReference>
<organism evidence="11 12">
    <name type="scientific">Methanobacterium alkalithermotolerans</name>
    <dbReference type="NCBI Taxonomy" id="2731220"/>
    <lineage>
        <taxon>Archaea</taxon>
        <taxon>Methanobacteriati</taxon>
        <taxon>Methanobacteriota</taxon>
        <taxon>Methanomada group</taxon>
        <taxon>Methanobacteria</taxon>
        <taxon>Methanobacteriales</taxon>
        <taxon>Methanobacteriaceae</taxon>
        <taxon>Methanobacterium</taxon>
    </lineage>
</organism>
<evidence type="ECO:0000256" key="2">
    <source>
        <dbReference type="ARBA" id="ARBA00022490"/>
    </source>
</evidence>
<dbReference type="InterPro" id="IPR020536">
    <property type="entry name" value="ThiI_AANH"/>
</dbReference>